<gene>
    <name evidence="3" type="ORF">FE697_004880</name>
</gene>
<comment type="caution">
    <text evidence="3">The sequence shown here is derived from an EMBL/GenBank/DDBJ whole genome shotgun (WGS) entry which is preliminary data.</text>
</comment>
<feature type="region of interest" description="Disordered" evidence="1">
    <location>
        <begin position="28"/>
        <end position="62"/>
    </location>
</feature>
<dbReference type="AlphaFoldDB" id="A0A5Q6S4A7"/>
<feature type="compositionally biased region" description="Low complexity" evidence="1">
    <location>
        <begin position="41"/>
        <end position="50"/>
    </location>
</feature>
<reference evidence="3 4" key="1">
    <citation type="submission" date="2019-09" db="EMBL/GenBank/DDBJ databases">
        <title>Mumia zhuanghuii sp. nov. isolated from the intestinal contents of plateau pika (Ochotona curzoniae) in the Qinghai-Tibet plateau of China.</title>
        <authorList>
            <person name="Tian Z."/>
        </authorList>
    </citation>
    <scope>NUCLEOTIDE SEQUENCE [LARGE SCALE GENOMIC DNA]</scope>
    <source>
        <strain evidence="4">350</strain>
    </source>
</reference>
<protein>
    <submittedName>
        <fullName evidence="3">Uncharacterized protein</fullName>
    </submittedName>
</protein>
<keyword evidence="2" id="KW-0732">Signal</keyword>
<evidence type="ECO:0000313" key="4">
    <source>
        <dbReference type="Proteomes" id="UP000307768"/>
    </source>
</evidence>
<dbReference type="EMBL" id="VDFQ02000001">
    <property type="protein sequence ID" value="KAA1425208.1"/>
    <property type="molecule type" value="Genomic_DNA"/>
</dbReference>
<accession>A0A5Q6S4A7</accession>
<sequence>MPVVGTTRSALALAALLVALTSGTGASAVSSSFGPPPPQNPATTTTGTATMHGDSASSDTTPYAGPGTGAVVAKRTALASACPAILIGQDGYVVTLCTSIFGRTPTVHLLDPATGADLASLPLAKGSLFGGVYAYLDDEDRLVVVDGNDTLLRIGHHQVGGAWRLTVDESTPIGSALPADAAVVGLSPGWGREVWIAASDGTVGTVAEDGTTRTIALGEPVQNSISTVEGRTAVVTEHALYVLSARADGTPEVRWRAAYDRGPGRKPGQLSWGSGATPTFFGPRTGTEYVTITDNAAPHERLLVYRTDGGPTPICSLPVLTRPAHSGTEDSPIASGRSVFVTNTFGYPYPALPDGSPASVPSSGSFDGGMTRVDVRADESGCDVVWESTVKSAALPRLSLGDDLIYTVTASGPTGVVGSQTFATYSYAVVDPHTGAVRKTSALGIGLLYNPLQMTGTTGPDGTLYQGTETGVVSVRRR</sequence>
<dbReference type="OrthoDB" id="3276947at2"/>
<proteinExistence type="predicted"/>
<dbReference type="Proteomes" id="UP000307768">
    <property type="component" value="Unassembled WGS sequence"/>
</dbReference>
<name>A0A5Q6S4A7_9ACTN</name>
<evidence type="ECO:0000256" key="1">
    <source>
        <dbReference type="SAM" id="MobiDB-lite"/>
    </source>
</evidence>
<feature type="chain" id="PRO_5024296026" evidence="2">
    <location>
        <begin position="29"/>
        <end position="478"/>
    </location>
</feature>
<evidence type="ECO:0000313" key="3">
    <source>
        <dbReference type="EMBL" id="KAA1425208.1"/>
    </source>
</evidence>
<feature type="signal peptide" evidence="2">
    <location>
        <begin position="1"/>
        <end position="28"/>
    </location>
</feature>
<dbReference type="RefSeq" id="WP_149768382.1">
    <property type="nucleotide sequence ID" value="NZ_VDFQ02000001.1"/>
</dbReference>
<organism evidence="3 4">
    <name type="scientific">Mumia zhuanghuii</name>
    <dbReference type="NCBI Taxonomy" id="2585211"/>
    <lineage>
        <taxon>Bacteria</taxon>
        <taxon>Bacillati</taxon>
        <taxon>Actinomycetota</taxon>
        <taxon>Actinomycetes</taxon>
        <taxon>Propionibacteriales</taxon>
        <taxon>Nocardioidaceae</taxon>
        <taxon>Mumia</taxon>
    </lineage>
</organism>
<evidence type="ECO:0000256" key="2">
    <source>
        <dbReference type="SAM" id="SignalP"/>
    </source>
</evidence>